<name>A0ACB9MAG3_9MYRT</name>
<evidence type="ECO:0000313" key="2">
    <source>
        <dbReference type="Proteomes" id="UP001057402"/>
    </source>
</evidence>
<reference evidence="2" key="1">
    <citation type="journal article" date="2023" name="Front. Plant Sci.">
        <title>Chromosomal-level genome assembly of Melastoma candidum provides insights into trichome evolution.</title>
        <authorList>
            <person name="Zhong Y."/>
            <person name="Wu W."/>
            <person name="Sun C."/>
            <person name="Zou P."/>
            <person name="Liu Y."/>
            <person name="Dai S."/>
            <person name="Zhou R."/>
        </authorList>
    </citation>
    <scope>NUCLEOTIDE SEQUENCE [LARGE SCALE GENOMIC DNA]</scope>
</reference>
<dbReference type="EMBL" id="CM042889">
    <property type="protein sequence ID" value="KAI4321023.1"/>
    <property type="molecule type" value="Genomic_DNA"/>
</dbReference>
<organism evidence="1 2">
    <name type="scientific">Melastoma candidum</name>
    <dbReference type="NCBI Taxonomy" id="119954"/>
    <lineage>
        <taxon>Eukaryota</taxon>
        <taxon>Viridiplantae</taxon>
        <taxon>Streptophyta</taxon>
        <taxon>Embryophyta</taxon>
        <taxon>Tracheophyta</taxon>
        <taxon>Spermatophyta</taxon>
        <taxon>Magnoliopsida</taxon>
        <taxon>eudicotyledons</taxon>
        <taxon>Gunneridae</taxon>
        <taxon>Pentapetalae</taxon>
        <taxon>rosids</taxon>
        <taxon>malvids</taxon>
        <taxon>Myrtales</taxon>
        <taxon>Melastomataceae</taxon>
        <taxon>Melastomatoideae</taxon>
        <taxon>Melastomateae</taxon>
        <taxon>Melastoma</taxon>
    </lineage>
</organism>
<keyword evidence="2" id="KW-1185">Reference proteome</keyword>
<gene>
    <name evidence="1" type="ORF">MLD38_034447</name>
</gene>
<dbReference type="Proteomes" id="UP001057402">
    <property type="component" value="Chromosome 10"/>
</dbReference>
<accession>A0ACB9MAG3</accession>
<sequence>MGSMVPPNKEVSQEIFPYIRVYADGTFLRLAGTEVAPPGLDPATSVLSKDVPISIPSSKIELSIRMYIPSSALSATLPPKLPLILYFHGGAFIISSTADPKYHNSLNAIVSCSESILVSLDYRRCPEHPLPASFDDSWTLLLWILRQSEPETPNREPWLERHADFGRVFLAGDSGGANMAHHLALRVSRSLPGISFPGMIMIHPYFWGKEPIGKEKENDFGRRMVDGWWRFVCPSSKGNDDPLINPFPEGKCPEGMGEMPVRRVIVMVAAEDMLRDRGRLYYEMLTEKSGWKGKGEMFKTEGAGHVFHIIDHESDKAKDLFKRLSRFINET</sequence>
<evidence type="ECO:0000313" key="1">
    <source>
        <dbReference type="EMBL" id="KAI4321023.1"/>
    </source>
</evidence>
<proteinExistence type="predicted"/>
<comment type="caution">
    <text evidence="1">The sequence shown here is derived from an EMBL/GenBank/DDBJ whole genome shotgun (WGS) entry which is preliminary data.</text>
</comment>
<protein>
    <submittedName>
        <fullName evidence="1">Uncharacterized protein</fullName>
    </submittedName>
</protein>